<dbReference type="PANTHER" id="PTHR21043">
    <property type="entry name" value="IOJAP SUPERFAMILY ORTHOLOG"/>
    <property type="match status" value="1"/>
</dbReference>
<gene>
    <name evidence="7" type="ORF">PPYR_08936</name>
</gene>
<dbReference type="SUPFAM" id="SSF81301">
    <property type="entry name" value="Nucleotidyltransferase"/>
    <property type="match status" value="1"/>
</dbReference>
<evidence type="ECO:0000256" key="3">
    <source>
        <dbReference type="ARBA" id="ARBA00023128"/>
    </source>
</evidence>
<dbReference type="InterPro" id="IPR004394">
    <property type="entry name" value="Iojap/RsfS/C7orf30"/>
</dbReference>
<evidence type="ECO:0000256" key="4">
    <source>
        <dbReference type="ARBA" id="ARBA00053669"/>
    </source>
</evidence>
<evidence type="ECO:0000313" key="6">
    <source>
        <dbReference type="EMBL" id="JAV58565.1"/>
    </source>
</evidence>
<name>A0A1Y1KG26_PHOPY</name>
<dbReference type="OrthoDB" id="21330at2759"/>
<reference evidence="7" key="3">
    <citation type="submission" date="2019-08" db="EMBL/GenBank/DDBJ databases">
        <authorList>
            <consortium name="Photinus pyralis genome working group"/>
            <person name="Fallon T.R."/>
            <person name="Sander Lower S.E."/>
            <person name="Weng J.-K."/>
        </authorList>
    </citation>
    <scope>NUCLEOTIDE SEQUENCE</scope>
    <source>
        <strain evidence="7">1611_PpyrPB1</strain>
        <tissue evidence="7">Whole body</tissue>
    </source>
</reference>
<evidence type="ECO:0000256" key="2">
    <source>
        <dbReference type="ARBA" id="ARBA00010574"/>
    </source>
</evidence>
<dbReference type="FunCoup" id="A0A1Y1KG26">
    <property type="interactions" value="606"/>
</dbReference>
<dbReference type="PANTHER" id="PTHR21043:SF0">
    <property type="entry name" value="MITOCHONDRIAL ASSEMBLY OF RIBOSOMAL LARGE SUBUNIT PROTEIN 1"/>
    <property type="match status" value="1"/>
</dbReference>
<dbReference type="HAMAP" id="MF_01477">
    <property type="entry name" value="Iojap_RsfS"/>
    <property type="match status" value="1"/>
</dbReference>
<keyword evidence="3" id="KW-0496">Mitochondrion</keyword>
<evidence type="ECO:0000256" key="5">
    <source>
        <dbReference type="ARBA" id="ARBA00073331"/>
    </source>
</evidence>
<evidence type="ECO:0000256" key="1">
    <source>
        <dbReference type="ARBA" id="ARBA00004173"/>
    </source>
</evidence>
<protein>
    <recommendedName>
        <fullName evidence="5">Mitochondrial assembly of ribosomal large subunit protein 1</fullName>
    </recommendedName>
</protein>
<comment type="similarity">
    <text evidence="2">Belongs to the Iojap/RsfS family.</text>
</comment>
<dbReference type="FunFam" id="3.30.460.10:FF:000018">
    <property type="entry name" value="Mitochondrial assembly of ribosomal large subunit 1"/>
    <property type="match status" value="1"/>
</dbReference>
<accession>A0A1Y1KG26</accession>
<dbReference type="InterPro" id="IPR043519">
    <property type="entry name" value="NT_sf"/>
</dbReference>
<dbReference type="Gene3D" id="3.30.460.10">
    <property type="entry name" value="Beta Polymerase, domain 2"/>
    <property type="match status" value="1"/>
</dbReference>
<evidence type="ECO:0000313" key="8">
    <source>
        <dbReference type="Proteomes" id="UP000327044"/>
    </source>
</evidence>
<dbReference type="NCBIfam" id="TIGR00090">
    <property type="entry name" value="rsfS_iojap_ybeB"/>
    <property type="match status" value="1"/>
</dbReference>
<dbReference type="AlphaFoldDB" id="A0A1Y1KG26"/>
<organism evidence="6">
    <name type="scientific">Photinus pyralis</name>
    <name type="common">Common eastern firefly</name>
    <name type="synonym">Lampyris pyralis</name>
    <dbReference type="NCBI Taxonomy" id="7054"/>
    <lineage>
        <taxon>Eukaryota</taxon>
        <taxon>Metazoa</taxon>
        <taxon>Ecdysozoa</taxon>
        <taxon>Arthropoda</taxon>
        <taxon>Hexapoda</taxon>
        <taxon>Insecta</taxon>
        <taxon>Pterygota</taxon>
        <taxon>Neoptera</taxon>
        <taxon>Endopterygota</taxon>
        <taxon>Coleoptera</taxon>
        <taxon>Polyphaga</taxon>
        <taxon>Elateriformia</taxon>
        <taxon>Elateroidea</taxon>
        <taxon>Lampyridae</taxon>
        <taxon>Lampyrinae</taxon>
        <taxon>Photinus</taxon>
    </lineage>
</organism>
<dbReference type="EMBL" id="VVIM01000006">
    <property type="protein sequence ID" value="KAB0797943.1"/>
    <property type="molecule type" value="Genomic_DNA"/>
</dbReference>
<dbReference type="GO" id="GO:0005739">
    <property type="term" value="C:mitochondrion"/>
    <property type="evidence" value="ECO:0007669"/>
    <property type="project" value="UniProtKB-SubCell"/>
</dbReference>
<dbReference type="GO" id="GO:0090071">
    <property type="term" value="P:negative regulation of ribosome biogenesis"/>
    <property type="evidence" value="ECO:0007669"/>
    <property type="project" value="TreeGrafter"/>
</dbReference>
<dbReference type="EMBL" id="GEZM01087621">
    <property type="protein sequence ID" value="JAV58565.1"/>
    <property type="molecule type" value="Transcribed_RNA"/>
</dbReference>
<proteinExistence type="inferred from homology"/>
<dbReference type="InParanoid" id="A0A1Y1KG26"/>
<dbReference type="Proteomes" id="UP000327044">
    <property type="component" value="Unassembled WGS sequence"/>
</dbReference>
<comment type="subcellular location">
    <subcellularLocation>
        <location evidence="1">Mitochondrion</location>
    </subcellularLocation>
</comment>
<sequence>MLKSLISRNLRFMQSRNFCSKRSKSNLDCDTQHLGNIASKYQRFRDEDSEVILDVLEERQKYARQLEEIESPDPFQGLNLERGRTGVFEIVDLVEALKRENADNIFVATVPDEYNYVDYICVVNGRSLKHMMAIAQFIRRVFKQKRTNDDIVPKLEGADSKDWLALDLGNIALHIFSKEAREKYDLESLWSVGTEYDPQTHTNDPYTEILESHSIFLKDLQPVDMKT</sequence>
<reference evidence="6" key="1">
    <citation type="journal article" date="2016" name="Sci. Rep.">
        <title>Molecular characterization of firefly nuptial gifts: a multi-omics approach sheds light on postcopulatory sexual selection.</title>
        <authorList>
            <person name="Al-Wathiqui N."/>
            <person name="Fallon T.R."/>
            <person name="South A."/>
            <person name="Weng J.K."/>
            <person name="Lewis S.M."/>
        </authorList>
    </citation>
    <scope>NUCLEOTIDE SEQUENCE</scope>
</reference>
<keyword evidence="8" id="KW-1185">Reference proteome</keyword>
<comment type="function">
    <text evidence="4">Required for normal mitochondrial ribosome function and mitochondrial translation. May play a role in ribosome biogenesis by preventing premature association of the 28S and 39S ribosomal subunits. Interacts with mitochondrial ribosomal protein uL14m (MRPL14), probably blocking formation of intersubunit bridge B8, preventing association of the 28S and 39S ribosomal subunits. Addition to isolated mitochondrial ribosomal subunits partially inhibits translation, probably by interfering with the association of the 28S and 39S ribosomal subunits and the formation of functional ribosomes. May also participate in the assembly and/or regulation of the stability of the large subunit of the mitochondrial ribosome. May function as a ribosomal silencing factor.</text>
</comment>
<dbReference type="GO" id="GO:0043023">
    <property type="term" value="F:ribosomal large subunit binding"/>
    <property type="evidence" value="ECO:0007669"/>
    <property type="project" value="TreeGrafter"/>
</dbReference>
<reference evidence="7 8" key="2">
    <citation type="journal article" date="2018" name="Elife">
        <title>Firefly genomes illuminate parallel origins of bioluminescence in beetles.</title>
        <authorList>
            <person name="Fallon T.R."/>
            <person name="Lower S.E."/>
            <person name="Chang C.H."/>
            <person name="Bessho-Uehara M."/>
            <person name="Martin G.J."/>
            <person name="Bewick A.J."/>
            <person name="Behringer M."/>
            <person name="Debat H.J."/>
            <person name="Wong I."/>
            <person name="Day J.C."/>
            <person name="Suvorov A."/>
            <person name="Silva C.J."/>
            <person name="Stanger-Hall K.F."/>
            <person name="Hall D.W."/>
            <person name="Schmitz R.J."/>
            <person name="Nelson D.R."/>
            <person name="Lewis S.M."/>
            <person name="Shigenobu S."/>
            <person name="Bybee S.M."/>
            <person name="Larracuente A.M."/>
            <person name="Oba Y."/>
            <person name="Weng J.K."/>
        </authorList>
    </citation>
    <scope>NUCLEOTIDE SEQUENCE [LARGE SCALE GENOMIC DNA]</scope>
    <source>
        <strain evidence="7">1611_PpyrPB1</strain>
        <tissue evidence="7">Whole body</tissue>
    </source>
</reference>
<dbReference type="GO" id="GO:0017148">
    <property type="term" value="P:negative regulation of translation"/>
    <property type="evidence" value="ECO:0007669"/>
    <property type="project" value="TreeGrafter"/>
</dbReference>
<evidence type="ECO:0000313" key="7">
    <source>
        <dbReference type="EMBL" id="KAB0797943.1"/>
    </source>
</evidence>
<dbReference type="Pfam" id="PF02410">
    <property type="entry name" value="RsfS"/>
    <property type="match status" value="1"/>
</dbReference>